<dbReference type="AlphaFoldDB" id="A0A0C1D8S8"/>
<protein>
    <submittedName>
        <fullName evidence="2">Uncharacterized protein</fullName>
    </submittedName>
</protein>
<keyword evidence="3" id="KW-1185">Reference proteome</keyword>
<proteinExistence type="predicted"/>
<name>A0A0C1D8S8_9SPHI</name>
<dbReference type="Proteomes" id="UP000031246">
    <property type="component" value="Unassembled WGS sequence"/>
</dbReference>
<sequence length="556" mass="64740">MKKIYSLFALAFLFSLSVSAQMYPLTMELIVKGKSFPISCEPKNGNPIQVTIKDDKDTELKKYIVYSQEIEVFATMFVQTFDNVSKLPDSVKKAEKDNWKTFAIKLHDKFRDALQDKLPEAGYFSVRDCVRLIMSYKNTINKDTTDKNTTDTNKVEKAITKVRYKLVKLNAEISAGYLENIVAYVKFNNEDEPHKYILEYPVGMSSEDNIRNFDKYILYEEKSQPYKKPYINHPIYSLSLGDVISYEPRLEPGRRDYSSKDTSLNETPGGTLIKLHKEETSKLFEAHFYSDFKGFNAEKPNGIIQVELEKRINTNTYQHRAPRLLYYWAYKSGGFFQYISPVATLSKIEQHNRKLNLYDLDSVRFNPGNTDINQFEKQYHRYANALSLYQYQWLSVGTDMNVAFVNNPGRKFHIYFNLGARFGFTDTTDSLTTITGTTITKTKFTKDISVSTLQVYPEIKIKFFPQEQFNFSISNKWIYFKPLNQVLQMVGYDKDNAFILNPKNHTWLNTSEMLMTIQVNPKSKVFGRFRMNWEIGNIKNNFSQLQVGYSTYILGK</sequence>
<dbReference type="EMBL" id="JSYN01000041">
    <property type="protein sequence ID" value="KIA90280.1"/>
    <property type="molecule type" value="Genomic_DNA"/>
</dbReference>
<comment type="caution">
    <text evidence="2">The sequence shown here is derived from an EMBL/GenBank/DDBJ whole genome shotgun (WGS) entry which is preliminary data.</text>
</comment>
<accession>A0A0C1D8S8</accession>
<evidence type="ECO:0000313" key="2">
    <source>
        <dbReference type="EMBL" id="KIA90280.1"/>
    </source>
</evidence>
<dbReference type="RefSeq" id="WP_039482525.1">
    <property type="nucleotide sequence ID" value="NZ_JSYN01000041.1"/>
</dbReference>
<evidence type="ECO:0000256" key="1">
    <source>
        <dbReference type="SAM" id="SignalP"/>
    </source>
</evidence>
<evidence type="ECO:0000313" key="3">
    <source>
        <dbReference type="Proteomes" id="UP000031246"/>
    </source>
</evidence>
<keyword evidence="1" id="KW-0732">Signal</keyword>
<gene>
    <name evidence="2" type="ORF">OC25_24830</name>
</gene>
<reference evidence="2 3" key="1">
    <citation type="submission" date="2014-10" db="EMBL/GenBank/DDBJ databases">
        <title>Pedobacter Kyungheensis.</title>
        <authorList>
            <person name="Anderson B.M."/>
            <person name="Newman J.D."/>
        </authorList>
    </citation>
    <scope>NUCLEOTIDE SEQUENCE [LARGE SCALE GENOMIC DNA]</scope>
    <source>
        <strain evidence="2 3">KACC 16221</strain>
    </source>
</reference>
<organism evidence="2 3">
    <name type="scientific">Pedobacter kyungheensis</name>
    <dbReference type="NCBI Taxonomy" id="1069985"/>
    <lineage>
        <taxon>Bacteria</taxon>
        <taxon>Pseudomonadati</taxon>
        <taxon>Bacteroidota</taxon>
        <taxon>Sphingobacteriia</taxon>
        <taxon>Sphingobacteriales</taxon>
        <taxon>Sphingobacteriaceae</taxon>
        <taxon>Pedobacter</taxon>
    </lineage>
</organism>
<feature type="signal peptide" evidence="1">
    <location>
        <begin position="1"/>
        <end position="20"/>
    </location>
</feature>
<feature type="chain" id="PRO_5002129663" evidence="1">
    <location>
        <begin position="21"/>
        <end position="556"/>
    </location>
</feature>
<dbReference type="OrthoDB" id="1154025at2"/>